<keyword evidence="6 8" id="KW-1133">Transmembrane helix</keyword>
<dbReference type="InterPro" id="IPR036640">
    <property type="entry name" value="ABC1_TM_sf"/>
</dbReference>
<dbReference type="GO" id="GO:0005524">
    <property type="term" value="F:ATP binding"/>
    <property type="evidence" value="ECO:0007669"/>
    <property type="project" value="UniProtKB-KW"/>
</dbReference>
<dbReference type="InterPro" id="IPR027417">
    <property type="entry name" value="P-loop_NTPase"/>
</dbReference>
<dbReference type="PROSITE" id="PS50929">
    <property type="entry name" value="ABC_TM1F"/>
    <property type="match status" value="1"/>
</dbReference>
<dbReference type="InterPro" id="IPR017871">
    <property type="entry name" value="ABC_transporter-like_CS"/>
</dbReference>
<dbReference type="SUPFAM" id="SSF90123">
    <property type="entry name" value="ABC transporter transmembrane region"/>
    <property type="match status" value="1"/>
</dbReference>
<comment type="caution">
    <text evidence="11">The sequence shown here is derived from an EMBL/GenBank/DDBJ whole genome shotgun (WGS) entry which is preliminary data.</text>
</comment>
<dbReference type="PROSITE" id="PS50893">
    <property type="entry name" value="ABC_TRANSPORTER_2"/>
    <property type="match status" value="1"/>
</dbReference>
<gene>
    <name evidence="11" type="ORF">BRYFOR_05520</name>
</gene>
<feature type="transmembrane region" description="Helical" evidence="8">
    <location>
        <begin position="55"/>
        <end position="78"/>
    </location>
</feature>
<evidence type="ECO:0000256" key="7">
    <source>
        <dbReference type="ARBA" id="ARBA00023136"/>
    </source>
</evidence>
<evidence type="ECO:0000256" key="4">
    <source>
        <dbReference type="ARBA" id="ARBA00022741"/>
    </source>
</evidence>
<keyword evidence="2" id="KW-0813">Transport</keyword>
<dbReference type="SMART" id="SM00382">
    <property type="entry name" value="AAA"/>
    <property type="match status" value="1"/>
</dbReference>
<dbReference type="AlphaFoldDB" id="C6LA78"/>
<evidence type="ECO:0000256" key="1">
    <source>
        <dbReference type="ARBA" id="ARBA00004651"/>
    </source>
</evidence>
<dbReference type="GO" id="GO:0140359">
    <property type="term" value="F:ABC-type transporter activity"/>
    <property type="evidence" value="ECO:0007669"/>
    <property type="project" value="InterPro"/>
</dbReference>
<dbReference type="Proteomes" id="UP000005561">
    <property type="component" value="Unassembled WGS sequence"/>
</dbReference>
<feature type="domain" description="ABC transmembrane type-1" evidence="10">
    <location>
        <begin position="42"/>
        <end position="306"/>
    </location>
</feature>
<dbReference type="PANTHER" id="PTHR24221">
    <property type="entry name" value="ATP-BINDING CASSETTE SUB-FAMILY B"/>
    <property type="match status" value="1"/>
</dbReference>
<dbReference type="PROSITE" id="PS00211">
    <property type="entry name" value="ABC_TRANSPORTER_1"/>
    <property type="match status" value="1"/>
</dbReference>
<protein>
    <submittedName>
        <fullName evidence="11">ABC transporter, ATP-binding protein</fullName>
    </submittedName>
</protein>
<proteinExistence type="predicted"/>
<feature type="transmembrane region" description="Helical" evidence="8">
    <location>
        <begin position="21"/>
        <end position="43"/>
    </location>
</feature>
<dbReference type="Pfam" id="PF00664">
    <property type="entry name" value="ABC_membrane"/>
    <property type="match status" value="1"/>
</dbReference>
<feature type="transmembrane region" description="Helical" evidence="8">
    <location>
        <begin position="243"/>
        <end position="270"/>
    </location>
</feature>
<dbReference type="InterPro" id="IPR011527">
    <property type="entry name" value="ABC1_TM_dom"/>
</dbReference>
<keyword evidence="7 8" id="KW-0472">Membrane</keyword>
<dbReference type="GO" id="GO:0034040">
    <property type="term" value="F:ATPase-coupled lipid transmembrane transporter activity"/>
    <property type="evidence" value="ECO:0007669"/>
    <property type="project" value="TreeGrafter"/>
</dbReference>
<evidence type="ECO:0000256" key="2">
    <source>
        <dbReference type="ARBA" id="ARBA00022448"/>
    </source>
</evidence>
<evidence type="ECO:0000259" key="10">
    <source>
        <dbReference type="PROSITE" id="PS50929"/>
    </source>
</evidence>
<sequence length="577" mass="63859">MSKLQKALFLSDKGYKDLKKAITACTLTNLSMLLPFCVTVMIFSELLTPFVGGEIQWNHIWMLWGVGIVSAILVFLAAKNDYRKTYIASYKESNTTRVRIAEHLRKLPMSFFNTKDLSELTTNMMADCSSMESMLSSTIPPLIANVITVTLTCIMLAFFDWRLALCIFCTMPIAFLIIWLSRNYQKKLFARQVNAKLAASDQVQEYLEGMKIIKSCGLSGSHFSALDNALLTMKKIAVKVEMMVGVFMSSASMVLQAGIGITIFVGALLLVNGSIELLPLLMSLLMVTRIYGPILAILSQLATLLNLNVVTERMRTLLTTPAMEGDGKTVANYDIEMDHVTFRYNTEDVIKDVSCKIPQGSVTALVGPSGSGKSTISKLIARFWDIQGGTIRVGGKDVRTMEPENLMKYMSFVFQDVTLFNDTVMNNIRLGNPNATDEQVMAAAKAAYCDEFVREMPEGYQTLLGENGSTLSGGERQRISIARALLKDAPIILLDEATASLDPENEVLVQKAIAKLVEGKTVIMIAHRLRTVVDADQILVLENGKLVESGTHNELMAKKGLYQKLYHIQQESLGWAV</sequence>
<dbReference type="GO" id="GO:0005886">
    <property type="term" value="C:plasma membrane"/>
    <property type="evidence" value="ECO:0007669"/>
    <property type="project" value="UniProtKB-SubCell"/>
</dbReference>
<feature type="domain" description="ABC transporter" evidence="9">
    <location>
        <begin position="335"/>
        <end position="568"/>
    </location>
</feature>
<evidence type="ECO:0000256" key="6">
    <source>
        <dbReference type="ARBA" id="ARBA00022989"/>
    </source>
</evidence>
<organism evidence="11 12">
    <name type="scientific">Marvinbryantia formatexigens DSM 14469</name>
    <dbReference type="NCBI Taxonomy" id="478749"/>
    <lineage>
        <taxon>Bacteria</taxon>
        <taxon>Bacillati</taxon>
        <taxon>Bacillota</taxon>
        <taxon>Clostridia</taxon>
        <taxon>Lachnospirales</taxon>
        <taxon>Lachnospiraceae</taxon>
        <taxon>Marvinbryantia</taxon>
    </lineage>
</organism>
<feature type="transmembrane region" description="Helical" evidence="8">
    <location>
        <begin position="290"/>
        <end position="310"/>
    </location>
</feature>
<dbReference type="OrthoDB" id="9762778at2"/>
<feature type="transmembrane region" description="Helical" evidence="8">
    <location>
        <begin position="139"/>
        <end position="157"/>
    </location>
</feature>
<evidence type="ECO:0000313" key="12">
    <source>
        <dbReference type="Proteomes" id="UP000005561"/>
    </source>
</evidence>
<dbReference type="EMBL" id="ACCL02000002">
    <property type="protein sequence ID" value="EET62485.1"/>
    <property type="molecule type" value="Genomic_DNA"/>
</dbReference>
<keyword evidence="4" id="KW-0547">Nucleotide-binding</keyword>
<evidence type="ECO:0000256" key="3">
    <source>
        <dbReference type="ARBA" id="ARBA00022692"/>
    </source>
</evidence>
<keyword evidence="3 8" id="KW-0812">Transmembrane</keyword>
<feature type="transmembrane region" description="Helical" evidence="8">
    <location>
        <begin position="163"/>
        <end position="181"/>
    </location>
</feature>
<reference evidence="11" key="1">
    <citation type="submission" date="2009-07" db="EMBL/GenBank/DDBJ databases">
        <authorList>
            <person name="Weinstock G."/>
            <person name="Sodergren E."/>
            <person name="Clifton S."/>
            <person name="Fulton L."/>
            <person name="Fulton B."/>
            <person name="Courtney L."/>
            <person name="Fronick C."/>
            <person name="Harrison M."/>
            <person name="Strong C."/>
            <person name="Farmer C."/>
            <person name="Delahaunty K."/>
            <person name="Markovic C."/>
            <person name="Hall O."/>
            <person name="Minx P."/>
            <person name="Tomlinson C."/>
            <person name="Mitreva M."/>
            <person name="Nelson J."/>
            <person name="Hou S."/>
            <person name="Wollam A."/>
            <person name="Pepin K.H."/>
            <person name="Johnson M."/>
            <person name="Bhonagiri V."/>
            <person name="Nash W.E."/>
            <person name="Warren W."/>
            <person name="Chinwalla A."/>
            <person name="Mardis E.R."/>
            <person name="Wilson R.K."/>
        </authorList>
    </citation>
    <scope>NUCLEOTIDE SEQUENCE [LARGE SCALE GENOMIC DNA]</scope>
    <source>
        <strain evidence="11">DSM 14469</strain>
    </source>
</reference>
<dbReference type="InterPro" id="IPR003439">
    <property type="entry name" value="ABC_transporter-like_ATP-bd"/>
</dbReference>
<name>C6LA78_9FIRM</name>
<dbReference type="InterPro" id="IPR003593">
    <property type="entry name" value="AAA+_ATPase"/>
</dbReference>
<comment type="subcellular location">
    <subcellularLocation>
        <location evidence="1">Cell membrane</location>
        <topology evidence="1">Multi-pass membrane protein</topology>
    </subcellularLocation>
</comment>
<dbReference type="CDD" id="cd07346">
    <property type="entry name" value="ABC_6TM_exporters"/>
    <property type="match status" value="1"/>
</dbReference>
<evidence type="ECO:0000313" key="11">
    <source>
        <dbReference type="EMBL" id="EET62485.1"/>
    </source>
</evidence>
<evidence type="ECO:0000259" key="9">
    <source>
        <dbReference type="PROSITE" id="PS50893"/>
    </source>
</evidence>
<keyword evidence="12" id="KW-1185">Reference proteome</keyword>
<dbReference type="Gene3D" id="3.40.50.300">
    <property type="entry name" value="P-loop containing nucleotide triphosphate hydrolases"/>
    <property type="match status" value="1"/>
</dbReference>
<evidence type="ECO:0000256" key="8">
    <source>
        <dbReference type="SAM" id="Phobius"/>
    </source>
</evidence>
<dbReference type="SUPFAM" id="SSF52540">
    <property type="entry name" value="P-loop containing nucleoside triphosphate hydrolases"/>
    <property type="match status" value="1"/>
</dbReference>
<dbReference type="RefSeq" id="WP_006860320.1">
    <property type="nucleotide sequence ID" value="NZ_ACCL02000002.1"/>
</dbReference>
<dbReference type="PANTHER" id="PTHR24221:SF397">
    <property type="entry name" value="ABC TRANSPORTER, ATP-BINDING TRANSMEMBRANE PROTEIN"/>
    <property type="match status" value="1"/>
</dbReference>
<dbReference type="GO" id="GO:0016887">
    <property type="term" value="F:ATP hydrolysis activity"/>
    <property type="evidence" value="ECO:0007669"/>
    <property type="project" value="InterPro"/>
</dbReference>
<dbReference type="FunFam" id="3.40.50.300:FF:000287">
    <property type="entry name" value="Multidrug ABC transporter ATP-binding protein"/>
    <property type="match status" value="1"/>
</dbReference>
<keyword evidence="5 11" id="KW-0067">ATP-binding</keyword>
<dbReference type="STRING" id="168384.SAMN05660368_02217"/>
<evidence type="ECO:0000256" key="5">
    <source>
        <dbReference type="ARBA" id="ARBA00022840"/>
    </source>
</evidence>
<dbReference type="Pfam" id="PF00005">
    <property type="entry name" value="ABC_tran"/>
    <property type="match status" value="1"/>
</dbReference>
<dbReference type="Gene3D" id="1.20.1560.10">
    <property type="entry name" value="ABC transporter type 1, transmembrane domain"/>
    <property type="match status" value="1"/>
</dbReference>
<dbReference type="eggNOG" id="COG1132">
    <property type="taxonomic scope" value="Bacteria"/>
</dbReference>
<accession>C6LA78</accession>
<dbReference type="InterPro" id="IPR039421">
    <property type="entry name" value="Type_1_exporter"/>
</dbReference>